<keyword evidence="3" id="KW-0238">DNA-binding</keyword>
<dbReference type="InterPro" id="IPR009042">
    <property type="entry name" value="RNA_pol_sigma70_r1_2"/>
</dbReference>
<gene>
    <name evidence="7" type="ORF">JX360_12880</name>
</gene>
<evidence type="ECO:0000313" key="8">
    <source>
        <dbReference type="Proteomes" id="UP000830835"/>
    </source>
</evidence>
<keyword evidence="2" id="KW-0731">Sigma factor</keyword>
<dbReference type="InterPro" id="IPR007624">
    <property type="entry name" value="RNA_pol_sigma70_r3"/>
</dbReference>
<dbReference type="InterPro" id="IPR013324">
    <property type="entry name" value="RNA_pol_sigma_r3/r4-like"/>
</dbReference>
<evidence type="ECO:0000256" key="1">
    <source>
        <dbReference type="ARBA" id="ARBA00023015"/>
    </source>
</evidence>
<dbReference type="PROSITE" id="PS00716">
    <property type="entry name" value="SIGMA70_2"/>
    <property type="match status" value="1"/>
</dbReference>
<organism evidence="7 8">
    <name type="scientific">Thermostichus vulcanus str. 'Rupite'</name>
    <dbReference type="NCBI Taxonomy" id="2813851"/>
    <lineage>
        <taxon>Bacteria</taxon>
        <taxon>Bacillati</taxon>
        <taxon>Cyanobacteriota</taxon>
        <taxon>Cyanophyceae</taxon>
        <taxon>Thermostichales</taxon>
        <taxon>Thermostichaceae</taxon>
        <taxon>Thermostichus</taxon>
    </lineage>
</organism>
<reference evidence="7" key="1">
    <citation type="submission" date="2021-02" db="EMBL/GenBank/DDBJ databases">
        <title>The CRISPR/cas machinery reduction and long-range gene transfer in the hot spring cyanobacterium Synechococcus.</title>
        <authorList>
            <person name="Dvorak P."/>
            <person name="Jahodarova E."/>
            <person name="Hasler P."/>
            <person name="Poulickova A."/>
        </authorList>
    </citation>
    <scope>NUCLEOTIDE SEQUENCE</scope>
    <source>
        <strain evidence="7">Rupite</strain>
    </source>
</reference>
<keyword evidence="8" id="KW-1185">Reference proteome</keyword>
<dbReference type="InterPro" id="IPR017848">
    <property type="entry name" value="RNA_pol_sigma_RpoD/SigA_cyanob"/>
</dbReference>
<dbReference type="InterPro" id="IPR014284">
    <property type="entry name" value="RNA_pol_sigma-70_dom"/>
</dbReference>
<evidence type="ECO:0000256" key="4">
    <source>
        <dbReference type="ARBA" id="ARBA00023163"/>
    </source>
</evidence>
<evidence type="ECO:0000256" key="5">
    <source>
        <dbReference type="SAM" id="MobiDB-lite"/>
    </source>
</evidence>
<dbReference type="PRINTS" id="PR00046">
    <property type="entry name" value="SIGMA70FCT"/>
</dbReference>
<comment type="caution">
    <text evidence="7">The sequence shown here is derived from an EMBL/GenBank/DDBJ whole genome shotgun (WGS) entry which is preliminary data.</text>
</comment>
<dbReference type="Pfam" id="PF00140">
    <property type="entry name" value="Sigma70_r1_2"/>
    <property type="match status" value="1"/>
</dbReference>
<dbReference type="SUPFAM" id="SSF88659">
    <property type="entry name" value="Sigma3 and sigma4 domains of RNA polymerase sigma factors"/>
    <property type="match status" value="2"/>
</dbReference>
<evidence type="ECO:0000259" key="6">
    <source>
        <dbReference type="PROSITE" id="PS00716"/>
    </source>
</evidence>
<dbReference type="InterPro" id="IPR036388">
    <property type="entry name" value="WH-like_DNA-bd_sf"/>
</dbReference>
<feature type="region of interest" description="Disordered" evidence="5">
    <location>
        <begin position="1"/>
        <end position="50"/>
    </location>
</feature>
<accession>A0ABT0CDC5</accession>
<dbReference type="Proteomes" id="UP000830835">
    <property type="component" value="Unassembled WGS sequence"/>
</dbReference>
<protein>
    <submittedName>
        <fullName evidence="7">RpoD/SigA family RNA polymerase sigma factor</fullName>
    </submittedName>
</protein>
<proteinExistence type="predicted"/>
<evidence type="ECO:0000313" key="7">
    <source>
        <dbReference type="EMBL" id="MCJ2543787.1"/>
    </source>
</evidence>
<dbReference type="Gene3D" id="1.10.601.10">
    <property type="entry name" value="RNA Polymerase Primary Sigma Factor"/>
    <property type="match status" value="1"/>
</dbReference>
<dbReference type="Gene3D" id="1.10.10.10">
    <property type="entry name" value="Winged helix-like DNA-binding domain superfamily/Winged helix DNA-binding domain"/>
    <property type="match status" value="2"/>
</dbReference>
<name>A0ABT0CDC5_THEVL</name>
<dbReference type="PANTHER" id="PTHR30603">
    <property type="entry name" value="RNA POLYMERASE SIGMA FACTOR RPO"/>
    <property type="match status" value="1"/>
</dbReference>
<dbReference type="InterPro" id="IPR007627">
    <property type="entry name" value="RNA_pol_sigma70_r2"/>
</dbReference>
<keyword evidence="4" id="KW-0804">Transcription</keyword>
<dbReference type="Pfam" id="PF04545">
    <property type="entry name" value="Sigma70_r4"/>
    <property type="match status" value="1"/>
</dbReference>
<dbReference type="CDD" id="cd06171">
    <property type="entry name" value="Sigma70_r4"/>
    <property type="match status" value="1"/>
</dbReference>
<dbReference type="InterPro" id="IPR007630">
    <property type="entry name" value="RNA_pol_sigma70_r4"/>
</dbReference>
<dbReference type="EMBL" id="JAFIRA010000036">
    <property type="protein sequence ID" value="MCJ2543787.1"/>
    <property type="molecule type" value="Genomic_DNA"/>
</dbReference>
<dbReference type="InterPro" id="IPR013325">
    <property type="entry name" value="RNA_pol_sigma_r2"/>
</dbReference>
<evidence type="ECO:0000256" key="2">
    <source>
        <dbReference type="ARBA" id="ARBA00023082"/>
    </source>
</evidence>
<feature type="domain" description="RNA polymerase sigma-70" evidence="6">
    <location>
        <begin position="323"/>
        <end position="349"/>
    </location>
</feature>
<dbReference type="NCBIfam" id="TIGR02997">
    <property type="entry name" value="Sig70-cyanoRpoD"/>
    <property type="match status" value="1"/>
</dbReference>
<dbReference type="PANTHER" id="PTHR30603:SF62">
    <property type="entry name" value="RNA POLYMERASE SIGMA FACTOR SIGA"/>
    <property type="match status" value="1"/>
</dbReference>
<dbReference type="NCBIfam" id="TIGR02937">
    <property type="entry name" value="sigma70-ECF"/>
    <property type="match status" value="1"/>
</dbReference>
<dbReference type="InterPro" id="IPR050239">
    <property type="entry name" value="Sigma-70_RNA_pol_init_factors"/>
</dbReference>
<dbReference type="InterPro" id="IPR000943">
    <property type="entry name" value="RNA_pol_sigma70"/>
</dbReference>
<evidence type="ECO:0000256" key="3">
    <source>
        <dbReference type="ARBA" id="ARBA00023125"/>
    </source>
</evidence>
<keyword evidence="1" id="KW-0805">Transcription regulation</keyword>
<dbReference type="Pfam" id="PF04542">
    <property type="entry name" value="Sigma70_r2"/>
    <property type="match status" value="1"/>
</dbReference>
<dbReference type="SUPFAM" id="SSF88946">
    <property type="entry name" value="Sigma2 domain of RNA polymerase sigma factors"/>
    <property type="match status" value="1"/>
</dbReference>
<sequence length="363" mass="41471">MAFSRPHPEVSASSSQEFDDLWSDSGASPNGQGIPVETDPEAGANGSRLNEDAVDHYLNEIGRVPRIDHAEEIELSRKIQQKLLIDQARQEWREQKGEDPSDAQLAEALQISVLTLRSRIRQGERAQRKLINANLRLVVSVAKKYLNRGVPFLDLIQEGNMGLIRATEKFNAERGFRFSTYAHWWIRQGITRCIANQARTIRLPVHMVDKVRLLKRISRELMKAQGRRPTEVELAEALGIKVKKLRMIQQAAALPLSLDVPVGQEGESRLGDLLQDERQEQPFQGILVQSMQQDVRSAMQILKPIERQVLELRYGLDGQQARTLREVGDHFNLTRERIRQIERDALRKLRVGHPSRALAQYIR</sequence>
<dbReference type="Pfam" id="PF04539">
    <property type="entry name" value="Sigma70_r3"/>
    <property type="match status" value="1"/>
</dbReference>